<keyword evidence="1" id="KW-0812">Transmembrane</keyword>
<organism evidence="3 4">
    <name type="scientific">Helicobacter ailurogastricus</name>
    <dbReference type="NCBI Taxonomy" id="1578720"/>
    <lineage>
        <taxon>Bacteria</taxon>
        <taxon>Pseudomonadati</taxon>
        <taxon>Campylobacterota</taxon>
        <taxon>Epsilonproteobacteria</taxon>
        <taxon>Campylobacterales</taxon>
        <taxon>Helicobacteraceae</taxon>
        <taxon>Helicobacter</taxon>
    </lineage>
</organism>
<dbReference type="InterPro" id="IPR000917">
    <property type="entry name" value="Sulfatase_N"/>
</dbReference>
<protein>
    <recommendedName>
        <fullName evidence="2">Sulfatase N-terminal domain-containing protein</fullName>
    </recommendedName>
</protein>
<dbReference type="PANTHER" id="PTHR30443">
    <property type="entry name" value="INNER MEMBRANE PROTEIN"/>
    <property type="match status" value="1"/>
</dbReference>
<dbReference type="InterPro" id="IPR040423">
    <property type="entry name" value="PEA_transferase"/>
</dbReference>
<keyword evidence="1" id="KW-0472">Membrane</keyword>
<dbReference type="Pfam" id="PF00884">
    <property type="entry name" value="Sulfatase"/>
    <property type="match status" value="1"/>
</dbReference>
<dbReference type="Gene3D" id="3.40.720.10">
    <property type="entry name" value="Alkaline Phosphatase, subunit A"/>
    <property type="match status" value="1"/>
</dbReference>
<dbReference type="PANTHER" id="PTHR30443:SF0">
    <property type="entry name" value="PHOSPHOETHANOLAMINE TRANSFERASE EPTA"/>
    <property type="match status" value="1"/>
</dbReference>
<dbReference type="SUPFAM" id="SSF53649">
    <property type="entry name" value="Alkaline phosphatase-like"/>
    <property type="match status" value="1"/>
</dbReference>
<dbReference type="EMBL" id="CDMH01000013">
    <property type="protein sequence ID" value="CRF42099.1"/>
    <property type="molecule type" value="Genomic_DNA"/>
</dbReference>
<feature type="transmembrane region" description="Helical" evidence="1">
    <location>
        <begin position="39"/>
        <end position="57"/>
    </location>
</feature>
<accession>A0A0K2XBL4</accession>
<feature type="domain" description="Sulfatase N-terminal" evidence="2">
    <location>
        <begin position="226"/>
        <end position="258"/>
    </location>
</feature>
<dbReference type="GO" id="GO:0016776">
    <property type="term" value="F:phosphotransferase activity, phosphate group as acceptor"/>
    <property type="evidence" value="ECO:0007669"/>
    <property type="project" value="TreeGrafter"/>
</dbReference>
<gene>
    <name evidence="3" type="ORF">HAL013_02560</name>
</gene>
<sequence>MSGVVLDKRFFLCWGVFVLAAFFSPDAHMGYVAKFVLKVSFYSAAFFYGVYVLLALLPPRVEEWVKNLLLALSLACAFVRFFVGYAFNMDVNQILLQTLYNTNTAEALAFLKTQTSHLALILALVLGCVLFLWAGRFKWVVSRRLNLILLGLVGLGVGVHVGRTAYLSAQMGSLRLAPPEVLDTLPLIKEARAIYGSLQAGAGVAQNALGRPYHKDYLSVDQNNVPNVVLIVGESASRDFMGVYGYVVPNTPNLNALVMGGGGGDFPNLFVFEIGFFPFGNREEIFEVFLIYGDKETHPPPG</sequence>
<feature type="transmembrane region" description="Helical" evidence="1">
    <location>
        <begin position="147"/>
        <end position="166"/>
    </location>
</feature>
<name>A0A0K2XBL4_9HELI</name>
<evidence type="ECO:0000313" key="4">
    <source>
        <dbReference type="Proteomes" id="UP000045175"/>
    </source>
</evidence>
<dbReference type="RefSeq" id="WP_053940780.1">
    <property type="nucleotide sequence ID" value="NZ_CDMH01000013.1"/>
</dbReference>
<dbReference type="InterPro" id="IPR017850">
    <property type="entry name" value="Alkaline_phosphatase_core_sf"/>
</dbReference>
<feature type="transmembrane region" description="Helical" evidence="1">
    <location>
        <begin position="69"/>
        <end position="87"/>
    </location>
</feature>
<proteinExistence type="predicted"/>
<keyword evidence="1" id="KW-1133">Transmembrane helix</keyword>
<dbReference type="AlphaFoldDB" id="A0A0K2XBL4"/>
<reference evidence="3 4" key="1">
    <citation type="submission" date="2014-12" db="EMBL/GenBank/DDBJ databases">
        <authorList>
            <person name="Jaenicke S."/>
        </authorList>
    </citation>
    <scope>NUCLEOTIDE SEQUENCE [LARGE SCALE GENOMIC DNA]</scope>
    <source>
        <strain evidence="3">ASB13</strain>
    </source>
</reference>
<evidence type="ECO:0000259" key="2">
    <source>
        <dbReference type="Pfam" id="PF00884"/>
    </source>
</evidence>
<feature type="transmembrane region" description="Helical" evidence="1">
    <location>
        <begin position="117"/>
        <end position="135"/>
    </location>
</feature>
<evidence type="ECO:0000313" key="3">
    <source>
        <dbReference type="EMBL" id="CRF42099.1"/>
    </source>
</evidence>
<dbReference type="Proteomes" id="UP000045175">
    <property type="component" value="Unassembled WGS sequence"/>
</dbReference>
<dbReference type="GO" id="GO:0009244">
    <property type="term" value="P:lipopolysaccharide core region biosynthetic process"/>
    <property type="evidence" value="ECO:0007669"/>
    <property type="project" value="TreeGrafter"/>
</dbReference>
<dbReference type="GO" id="GO:0005886">
    <property type="term" value="C:plasma membrane"/>
    <property type="evidence" value="ECO:0007669"/>
    <property type="project" value="UniProtKB-SubCell"/>
</dbReference>
<evidence type="ECO:0000256" key="1">
    <source>
        <dbReference type="SAM" id="Phobius"/>
    </source>
</evidence>